<dbReference type="CDD" id="cd05120">
    <property type="entry name" value="APH_ChoK_like"/>
    <property type="match status" value="1"/>
</dbReference>
<dbReference type="HOGENOM" id="CLU_1421490_0_0_1"/>
<dbReference type="EMBL" id="DS547120">
    <property type="protein sequence ID" value="EDR04022.1"/>
    <property type="molecule type" value="Genomic_DNA"/>
</dbReference>
<proteinExistence type="predicted"/>
<organism evidence="3">
    <name type="scientific">Laccaria bicolor (strain S238N-H82 / ATCC MYA-4686)</name>
    <name type="common">Bicoloured deceiver</name>
    <name type="synonym">Laccaria laccata var. bicolor</name>
    <dbReference type="NCBI Taxonomy" id="486041"/>
    <lineage>
        <taxon>Eukaryota</taxon>
        <taxon>Fungi</taxon>
        <taxon>Dikarya</taxon>
        <taxon>Basidiomycota</taxon>
        <taxon>Agaricomycotina</taxon>
        <taxon>Agaricomycetes</taxon>
        <taxon>Agaricomycetidae</taxon>
        <taxon>Agaricales</taxon>
        <taxon>Agaricineae</taxon>
        <taxon>Hydnangiaceae</taxon>
        <taxon>Laccaria</taxon>
    </lineage>
</organism>
<dbReference type="Pfam" id="PF01636">
    <property type="entry name" value="APH"/>
    <property type="match status" value="1"/>
</dbReference>
<dbReference type="KEGG" id="lbc:LACBIDRAFT_252833"/>
<dbReference type="PANTHER" id="PTHR21310">
    <property type="entry name" value="AMINOGLYCOSIDE PHOSPHOTRANSFERASE-RELATED-RELATED"/>
    <property type="match status" value="1"/>
</dbReference>
<reference evidence="2 3" key="1">
    <citation type="journal article" date="2008" name="Nature">
        <title>The genome of Laccaria bicolor provides insights into mycorrhizal symbiosis.</title>
        <authorList>
            <person name="Martin F."/>
            <person name="Aerts A."/>
            <person name="Ahren D."/>
            <person name="Brun A."/>
            <person name="Danchin E.G.J."/>
            <person name="Duchaussoy F."/>
            <person name="Gibon J."/>
            <person name="Kohler A."/>
            <person name="Lindquist E."/>
            <person name="Pereda V."/>
            <person name="Salamov A."/>
            <person name="Shapiro H.J."/>
            <person name="Wuyts J."/>
            <person name="Blaudez D."/>
            <person name="Buee M."/>
            <person name="Brokstein P."/>
            <person name="Canbaeck B."/>
            <person name="Cohen D."/>
            <person name="Courty P.E."/>
            <person name="Coutinho P.M."/>
            <person name="Delaruelle C."/>
            <person name="Detter J.C."/>
            <person name="Deveau A."/>
            <person name="DiFazio S."/>
            <person name="Duplessis S."/>
            <person name="Fraissinet-Tachet L."/>
            <person name="Lucic E."/>
            <person name="Frey-Klett P."/>
            <person name="Fourrey C."/>
            <person name="Feussner I."/>
            <person name="Gay G."/>
            <person name="Grimwood J."/>
            <person name="Hoegger P.J."/>
            <person name="Jain P."/>
            <person name="Kilaru S."/>
            <person name="Labbe J."/>
            <person name="Lin Y.C."/>
            <person name="Legue V."/>
            <person name="Le Tacon F."/>
            <person name="Marmeisse R."/>
            <person name="Melayah D."/>
            <person name="Montanini B."/>
            <person name="Muratet M."/>
            <person name="Nehls U."/>
            <person name="Niculita-Hirzel H."/>
            <person name="Oudot-Le Secq M.P."/>
            <person name="Peter M."/>
            <person name="Quesneville H."/>
            <person name="Rajashekar B."/>
            <person name="Reich M."/>
            <person name="Rouhier N."/>
            <person name="Schmutz J."/>
            <person name="Yin T."/>
            <person name="Chalot M."/>
            <person name="Henrissat B."/>
            <person name="Kuees U."/>
            <person name="Lucas S."/>
            <person name="Van de Peer Y."/>
            <person name="Podila G.K."/>
            <person name="Polle A."/>
            <person name="Pukkila P.J."/>
            <person name="Richardson P.M."/>
            <person name="Rouze P."/>
            <person name="Sanders I.R."/>
            <person name="Stajich J.E."/>
            <person name="Tunlid A."/>
            <person name="Tuskan G."/>
            <person name="Grigoriev I.V."/>
        </authorList>
    </citation>
    <scope>NUCLEOTIDE SEQUENCE [LARGE SCALE GENOMIC DNA]</scope>
    <source>
        <strain evidence="3">S238N-H82 / ATCC MYA-4686</strain>
    </source>
</reference>
<protein>
    <submittedName>
        <fullName evidence="2">Predicted protein</fullName>
    </submittedName>
</protein>
<dbReference type="GeneID" id="6080919"/>
<dbReference type="RefSeq" id="XP_001885277.1">
    <property type="nucleotide sequence ID" value="XM_001885242.1"/>
</dbReference>
<evidence type="ECO:0000313" key="3">
    <source>
        <dbReference type="Proteomes" id="UP000001194"/>
    </source>
</evidence>
<dbReference type="PANTHER" id="PTHR21310:SF15">
    <property type="entry name" value="AMINOGLYCOSIDE PHOSPHOTRANSFERASE DOMAIN-CONTAINING PROTEIN"/>
    <property type="match status" value="1"/>
</dbReference>
<dbReference type="Proteomes" id="UP000001194">
    <property type="component" value="Unassembled WGS sequence"/>
</dbReference>
<dbReference type="InterPro" id="IPR051678">
    <property type="entry name" value="AGP_Transferase"/>
</dbReference>
<accession>B0DMS8</accession>
<gene>
    <name evidence="2" type="ORF">LACBIDRAFT_252833</name>
</gene>
<dbReference type="InterPro" id="IPR011009">
    <property type="entry name" value="Kinase-like_dom_sf"/>
</dbReference>
<name>B0DMS8_LACBS</name>
<keyword evidence="3" id="KW-1185">Reference proteome</keyword>
<dbReference type="InParanoid" id="B0DMS8"/>
<evidence type="ECO:0000313" key="2">
    <source>
        <dbReference type="EMBL" id="EDR04022.1"/>
    </source>
</evidence>
<dbReference type="Gene3D" id="3.90.1200.10">
    <property type="match status" value="1"/>
</dbReference>
<dbReference type="OrthoDB" id="5598852at2759"/>
<feature type="domain" description="Aminoglycoside phosphotransferase" evidence="1">
    <location>
        <begin position="23"/>
        <end position="213"/>
    </location>
</feature>
<evidence type="ECO:0000259" key="1">
    <source>
        <dbReference type="Pfam" id="PF01636"/>
    </source>
</evidence>
<dbReference type="AlphaFoldDB" id="B0DMS8"/>
<dbReference type="InterPro" id="IPR002575">
    <property type="entry name" value="Aminoglycoside_PTrfase"/>
</dbReference>
<dbReference type="SUPFAM" id="SSF56112">
    <property type="entry name" value="Protein kinase-like (PK-like)"/>
    <property type="match status" value="1"/>
</dbReference>
<sequence>MTSIRLLDSSLVVKCGGQHIIREAMAIMYIRQQTSIPVPTVHWCFQDGRTSYLVMDRVKGRSLDTCLSEIPDQHLKNVVSQLAGFIQQLRKLGSRKTMGSWPSGPYDNVLFDPPPLREFHGMQEFQAYWIYRLGTLMGLPEIPSALREVGEKHDVVLAHGDLAPRNIMVDDGEITGIIDWETLGWYPDFWELMMAAKGSSLSSKWKTELSMVFGQQPHFSDQYERVLFDVFFRQWT</sequence>